<sequence>MHLDPFPYEYDLRGYPPYKLKWVDVLQIYRNNEEHLEHWKQYYQAQGYKNWEEWRKKFFKRFGLRQLRWDMFELTRPIIISYLRGADFQGWRKLTGDRYLTFGQMAMLESVKKHEPLRDLIKNFPSETTIIAIRHKECIFVIEGMHRCAAHALAYREGNIIPSHIKIVLGRKDKWFRPMFLGKRI</sequence>
<protein>
    <submittedName>
        <fullName evidence="1">Uncharacterized protein</fullName>
    </submittedName>
</protein>
<proteinExistence type="predicted"/>
<dbReference type="AlphaFoldDB" id="A0A1F8EGY2"/>
<comment type="caution">
    <text evidence="1">The sequence shown here is derived from an EMBL/GenBank/DDBJ whole genome shotgun (WGS) entry which is preliminary data.</text>
</comment>
<reference evidence="1 2" key="1">
    <citation type="journal article" date="2016" name="Nat. Commun.">
        <title>Thousands of microbial genomes shed light on interconnected biogeochemical processes in an aquifer system.</title>
        <authorList>
            <person name="Anantharaman K."/>
            <person name="Brown C.T."/>
            <person name="Hug L.A."/>
            <person name="Sharon I."/>
            <person name="Castelle C.J."/>
            <person name="Probst A.J."/>
            <person name="Thomas B.C."/>
            <person name="Singh A."/>
            <person name="Wilkins M.J."/>
            <person name="Karaoz U."/>
            <person name="Brodie E.L."/>
            <person name="Williams K.H."/>
            <person name="Hubbard S.S."/>
            <person name="Banfield J.F."/>
        </authorList>
    </citation>
    <scope>NUCLEOTIDE SEQUENCE [LARGE SCALE GENOMIC DNA]</scope>
</reference>
<dbReference type="Proteomes" id="UP000177594">
    <property type="component" value="Unassembled WGS sequence"/>
</dbReference>
<dbReference type="EMBL" id="MGIZ01000003">
    <property type="protein sequence ID" value="OGN00091.1"/>
    <property type="molecule type" value="Genomic_DNA"/>
</dbReference>
<organism evidence="1 2">
    <name type="scientific">Candidatus Yanofskybacteria bacterium RIFCSPHIGHO2_01_FULL_39_8b</name>
    <dbReference type="NCBI Taxonomy" id="1802659"/>
    <lineage>
        <taxon>Bacteria</taxon>
        <taxon>Candidatus Yanofskyibacteriota</taxon>
    </lineage>
</organism>
<name>A0A1F8EGY2_9BACT</name>
<accession>A0A1F8EGY2</accession>
<evidence type="ECO:0000313" key="2">
    <source>
        <dbReference type="Proteomes" id="UP000177594"/>
    </source>
</evidence>
<gene>
    <name evidence="1" type="ORF">A2817_02155</name>
</gene>
<evidence type="ECO:0000313" key="1">
    <source>
        <dbReference type="EMBL" id="OGN00091.1"/>
    </source>
</evidence>